<dbReference type="OrthoDB" id="10255080at2759"/>
<organism evidence="2 3">
    <name type="scientific">Naegleria fowleri</name>
    <name type="common">Brain eating amoeba</name>
    <dbReference type="NCBI Taxonomy" id="5763"/>
    <lineage>
        <taxon>Eukaryota</taxon>
        <taxon>Discoba</taxon>
        <taxon>Heterolobosea</taxon>
        <taxon>Tetramitia</taxon>
        <taxon>Eutetramitia</taxon>
        <taxon>Vahlkampfiidae</taxon>
        <taxon>Naegleria</taxon>
    </lineage>
</organism>
<proteinExistence type="predicted"/>
<feature type="coiled-coil region" evidence="1">
    <location>
        <begin position="750"/>
        <end position="832"/>
    </location>
</feature>
<evidence type="ECO:0000313" key="3">
    <source>
        <dbReference type="Proteomes" id="UP000444721"/>
    </source>
</evidence>
<keyword evidence="1" id="KW-0175">Coiled coil</keyword>
<dbReference type="OMA" id="KEMLFIW"/>
<comment type="caution">
    <text evidence="2">The sequence shown here is derived from an EMBL/GenBank/DDBJ whole genome shotgun (WGS) entry which is preliminary data.</text>
</comment>
<dbReference type="EMBL" id="VFQX01000044">
    <property type="protein sequence ID" value="KAF0975405.1"/>
    <property type="molecule type" value="Genomic_DNA"/>
</dbReference>
<sequence length="882" mass="102469">MLSSRLTDPSNDIHLRGVLSFEEMERLKQSVKSTLISKETSFYHGKDMKDEKVAASSMMNPIGSNTYTDIDSPFGADQELKENIIPKYIRAAKEQILASEGWNDLKNEIRKRVQSVVDEQIVLRKEISDYMLESGGSVRMTYNQRKRAKELLKNCIIDDKKYTDLLQEAGDLMAQNPDLTSLSYTLASKIDTPQQGQKKESEAVIAKILSFYPWSVMRNNLSKCLLHSFPKTVRKALWNSAFQDENNKVLLDAFMEKKNSSSESLILPKEYYQIIDNAVKRKVEEHPIIKEYNEGKLLNEVLKVTVEFILYRMKEPEVNDLSMVTDMVNVDPNEPLTDELRTKIILKIIERYASYIVDIFDLFAFLYGWEDVSTKYNQTPIQFYTEKICSLIIYQFVSAFQIDPFEDPELYYKMTLVPQTVVRSFIQAIEKKDATILSHLNSLPNGVEDFLKPVTRLGISYCDHTITCFLIEQLLFSNFKDVVFGVFMSSIALALRQHLLKCETAVSLHTLCKMNSSILLVDSLIDIMENNFRKYLHDVLGVDIYPKEFIEITGLSHEKTTLLFTQDTSSLAPPDKLSSLKAALQQELDQRDEKEMLFIWNDIWDKIEKETTIDIPFKESNYRLTLPSKRSNLWKETSFYDLSETIMQFSSNKLLCIELAKKNVLEEFKQVVSQHLKETGMFKPTDFSSDIDNGSVIEVAYSFMGYTFKTKFLEEQLQTSDYEAILETLKSRLKLLDSFAYGSDIQETALKFAKQFEQQERAKLENYQREKEQRMLKITQELENESMMYFSKVLKISMKGVSLFFKGTEQEIQKIEKQVQEEKEERAIRKEALGRSISTYEYNRIPKKYKQKYDKVIEKKKATNSQKTKKYAGIWQNTAKNK</sequence>
<dbReference type="AlphaFoldDB" id="A0A6A5BPE9"/>
<keyword evidence="3" id="KW-1185">Reference proteome</keyword>
<evidence type="ECO:0000256" key="1">
    <source>
        <dbReference type="SAM" id="Coils"/>
    </source>
</evidence>
<dbReference type="GeneID" id="68112617"/>
<dbReference type="Proteomes" id="UP000444721">
    <property type="component" value="Unassembled WGS sequence"/>
</dbReference>
<evidence type="ECO:0000313" key="2">
    <source>
        <dbReference type="EMBL" id="KAF0975405.1"/>
    </source>
</evidence>
<dbReference type="VEuPathDB" id="AmoebaDB:NF0015000"/>
<dbReference type="RefSeq" id="XP_044560118.1">
    <property type="nucleotide sequence ID" value="XM_044708918.1"/>
</dbReference>
<reference evidence="2 3" key="1">
    <citation type="journal article" date="2019" name="Sci. Rep.">
        <title>Nanopore sequencing improves the draft genome of the human pathogenic amoeba Naegleria fowleri.</title>
        <authorList>
            <person name="Liechti N."/>
            <person name="Schurch N."/>
            <person name="Bruggmann R."/>
            <person name="Wittwer M."/>
        </authorList>
    </citation>
    <scope>NUCLEOTIDE SEQUENCE [LARGE SCALE GENOMIC DNA]</scope>
    <source>
        <strain evidence="2 3">ATCC 30894</strain>
    </source>
</reference>
<dbReference type="VEuPathDB" id="AmoebaDB:FDP41_005399"/>
<dbReference type="VEuPathDB" id="AmoebaDB:NfTy_065910"/>
<accession>A0A6A5BPE9</accession>
<protein>
    <submittedName>
        <fullName evidence="2">Uncharacterized protein</fullName>
    </submittedName>
</protein>
<gene>
    <name evidence="2" type="ORF">FDP41_005399</name>
</gene>
<name>A0A6A5BPE9_NAEFO</name>